<dbReference type="Proteomes" id="UP000624709">
    <property type="component" value="Unassembled WGS sequence"/>
</dbReference>
<organism evidence="1 2">
    <name type="scientific">Actinoplanes palleronii</name>
    <dbReference type="NCBI Taxonomy" id="113570"/>
    <lineage>
        <taxon>Bacteria</taxon>
        <taxon>Bacillati</taxon>
        <taxon>Actinomycetota</taxon>
        <taxon>Actinomycetes</taxon>
        <taxon>Micromonosporales</taxon>
        <taxon>Micromonosporaceae</taxon>
        <taxon>Actinoplanes</taxon>
    </lineage>
</organism>
<reference evidence="1 2" key="1">
    <citation type="submission" date="2021-01" db="EMBL/GenBank/DDBJ databases">
        <title>Whole genome shotgun sequence of Actinoplanes palleronii NBRC 14916.</title>
        <authorList>
            <person name="Komaki H."/>
            <person name="Tamura T."/>
        </authorList>
    </citation>
    <scope>NUCLEOTIDE SEQUENCE [LARGE SCALE GENOMIC DNA]</scope>
    <source>
        <strain evidence="1 2">NBRC 14916</strain>
    </source>
</reference>
<keyword evidence="2" id="KW-1185">Reference proteome</keyword>
<dbReference type="RefSeq" id="WP_203823731.1">
    <property type="nucleotide sequence ID" value="NZ_BAAATY010000001.1"/>
</dbReference>
<dbReference type="Pfam" id="PF10824">
    <property type="entry name" value="T7SS_ESX_EspC"/>
    <property type="match status" value="1"/>
</dbReference>
<sequence length="106" mass="11206">MADGIAVEIEQIRAHAANIEALRGRFAAVKGASAQIAGDSAAYGLLCGWIAGILEGRHTRQDELIAFVEENLSLVADGLHKTADSYEAAESENNDSMISIHGRLDG</sequence>
<gene>
    <name evidence="1" type="ORF">Apa02nite_006230</name>
</gene>
<protein>
    <recommendedName>
        <fullName evidence="3">Excreted virulence factor EspC (Type VII ESX diderm)</fullName>
    </recommendedName>
</protein>
<evidence type="ECO:0008006" key="3">
    <source>
        <dbReference type="Google" id="ProtNLM"/>
    </source>
</evidence>
<dbReference type="InterPro" id="IPR022536">
    <property type="entry name" value="EspC"/>
</dbReference>
<name>A0ABQ4B1H7_9ACTN</name>
<evidence type="ECO:0000313" key="2">
    <source>
        <dbReference type="Proteomes" id="UP000624709"/>
    </source>
</evidence>
<accession>A0ABQ4B1H7</accession>
<proteinExistence type="predicted"/>
<evidence type="ECO:0000313" key="1">
    <source>
        <dbReference type="EMBL" id="GIE64515.1"/>
    </source>
</evidence>
<dbReference type="EMBL" id="BOMS01000009">
    <property type="protein sequence ID" value="GIE64515.1"/>
    <property type="molecule type" value="Genomic_DNA"/>
</dbReference>
<comment type="caution">
    <text evidence="1">The sequence shown here is derived from an EMBL/GenBank/DDBJ whole genome shotgun (WGS) entry which is preliminary data.</text>
</comment>